<dbReference type="Pfam" id="PF12937">
    <property type="entry name" value="F-box-like"/>
    <property type="match status" value="1"/>
</dbReference>
<sequence length="641" mass="71863">MRDLNHPSPSPIPYSRSHTRFIIMDTLKTVAHDDKLLIPSTLQLFRTALPSELLCNIFAHLSQSDCYECILVCKLWYQLVPQYATGVWRTLVLRSATSRQRITHFVGRHVKEVRLHSYHESKVLADLAWLRRYGATQVSTLSISYTVGGGGGGWDGGDKGSIHQWIPALPLNHLTHLTLRIGKPGIDIIRIVEACSKLVHLSYELADNGTGTLTPDLQMDFIRYCSQQLSFSTILSLRSLCVKSSLLDHYEKRLLSTLIRHSPDLRVISLLGLWPFDIRIIHDMIQPLNNLEYLACNVDRCSWLLDDTILLNRRSTSSSSKIRQGLRGLILQGSPDCSPEILSFIREHQHTLQHLNLTLGFHPRYDHVVCGLLGQLDMDKLETLHWSGCSSNRYGAALGSMLGHCQRLQKIELPNLDGADRQWTHALASLKDLHTLSLGIDDPWQDTNTVMAPPPPHSATTTEEEEDDDDATPTVDVVLGELFSVFARQGDSCRLQNLSLKLRLGEGAMCLSLLSNIRSLKKLAIWGLALADDHAVSQITNHISASKQMERLCLVSFRSLGRDALEHLSHLQHLRCLAIICCNQLSVIGLEQLVQTCPQLENVTVGQVHQVDGDVTTWQSIKKRLGMDPRSHPLYPSVILS</sequence>
<feature type="compositionally biased region" description="Acidic residues" evidence="1">
    <location>
        <begin position="462"/>
        <end position="471"/>
    </location>
</feature>
<feature type="domain" description="F-box" evidence="2">
    <location>
        <begin position="43"/>
        <end position="91"/>
    </location>
</feature>
<dbReference type="PROSITE" id="PS50181">
    <property type="entry name" value="FBOX"/>
    <property type="match status" value="1"/>
</dbReference>
<evidence type="ECO:0000256" key="1">
    <source>
        <dbReference type="SAM" id="MobiDB-lite"/>
    </source>
</evidence>
<feature type="region of interest" description="Disordered" evidence="1">
    <location>
        <begin position="448"/>
        <end position="471"/>
    </location>
</feature>
<comment type="caution">
    <text evidence="3">The sequence shown here is derived from an EMBL/GenBank/DDBJ whole genome shotgun (WGS) entry which is preliminary data.</text>
</comment>
<organism evidence="3 4">
    <name type="scientific">Lichtheimia ornata</name>
    <dbReference type="NCBI Taxonomy" id="688661"/>
    <lineage>
        <taxon>Eukaryota</taxon>
        <taxon>Fungi</taxon>
        <taxon>Fungi incertae sedis</taxon>
        <taxon>Mucoromycota</taxon>
        <taxon>Mucoromycotina</taxon>
        <taxon>Mucoromycetes</taxon>
        <taxon>Mucorales</taxon>
        <taxon>Lichtheimiaceae</taxon>
        <taxon>Lichtheimia</taxon>
    </lineage>
</organism>
<dbReference type="Gene3D" id="3.80.10.10">
    <property type="entry name" value="Ribonuclease Inhibitor"/>
    <property type="match status" value="1"/>
</dbReference>
<evidence type="ECO:0000259" key="2">
    <source>
        <dbReference type="PROSITE" id="PS50181"/>
    </source>
</evidence>
<dbReference type="Gene3D" id="1.20.1280.50">
    <property type="match status" value="1"/>
</dbReference>
<dbReference type="InterPro" id="IPR001810">
    <property type="entry name" value="F-box_dom"/>
</dbReference>
<dbReference type="AlphaFoldDB" id="A0AAD7V2W0"/>
<dbReference type="RefSeq" id="XP_058343251.1">
    <property type="nucleotide sequence ID" value="XM_058486056.1"/>
</dbReference>
<dbReference type="EMBL" id="JARTCD010000025">
    <property type="protein sequence ID" value="KAJ8658338.1"/>
    <property type="molecule type" value="Genomic_DNA"/>
</dbReference>
<reference evidence="3 4" key="1">
    <citation type="submission" date="2023-03" db="EMBL/GenBank/DDBJ databases">
        <title>Genome sequence of Lichtheimia ornata CBS 291.66.</title>
        <authorList>
            <person name="Mohabir J.T."/>
            <person name="Shea T.P."/>
            <person name="Kurbessoian T."/>
            <person name="Berby B."/>
            <person name="Fontaine J."/>
            <person name="Livny J."/>
            <person name="Gnirke A."/>
            <person name="Stajich J.E."/>
            <person name="Cuomo C.A."/>
        </authorList>
    </citation>
    <scope>NUCLEOTIDE SEQUENCE [LARGE SCALE GENOMIC DNA]</scope>
    <source>
        <strain evidence="3">CBS 291.66</strain>
    </source>
</reference>
<dbReference type="SUPFAM" id="SSF52047">
    <property type="entry name" value="RNI-like"/>
    <property type="match status" value="1"/>
</dbReference>
<dbReference type="InterPro" id="IPR036047">
    <property type="entry name" value="F-box-like_dom_sf"/>
</dbReference>
<protein>
    <recommendedName>
        <fullName evidence="2">F-box domain-containing protein</fullName>
    </recommendedName>
</protein>
<gene>
    <name evidence="3" type="ORF">O0I10_006021</name>
</gene>
<dbReference type="InterPro" id="IPR032675">
    <property type="entry name" value="LRR_dom_sf"/>
</dbReference>
<accession>A0AAD7V2W0</accession>
<proteinExistence type="predicted"/>
<name>A0AAD7V2W0_9FUNG</name>
<dbReference type="SUPFAM" id="SSF81383">
    <property type="entry name" value="F-box domain"/>
    <property type="match status" value="1"/>
</dbReference>
<evidence type="ECO:0000313" key="4">
    <source>
        <dbReference type="Proteomes" id="UP001234581"/>
    </source>
</evidence>
<dbReference type="Proteomes" id="UP001234581">
    <property type="component" value="Unassembled WGS sequence"/>
</dbReference>
<keyword evidence="4" id="KW-1185">Reference proteome</keyword>
<dbReference type="GeneID" id="83213433"/>
<evidence type="ECO:0000313" key="3">
    <source>
        <dbReference type="EMBL" id="KAJ8658338.1"/>
    </source>
</evidence>